<dbReference type="GO" id="GO:0005634">
    <property type="term" value="C:nucleus"/>
    <property type="evidence" value="ECO:0007669"/>
    <property type="project" value="UniProtKB-SubCell"/>
</dbReference>
<accession>A0A9P5H7G4</accession>
<sequence length="730" mass="81166">MAARDARFTADALTQLKCSEERPQCARCVRSGVQCPGYAQRLKWSRKYEIHQPHTQAMPQANATLPALIWRHFDWDHPYDQQWNDAQVPPDSQDDPGEPGQGHLDLEPKGLTAEDFYMEEAASSLASSSSSEQNSGPDGDGAAEDSEPQVDYVDLPAMDLATLSWSPGWAYFGPPSPPSLTMSLPQTTADPSVLLMMQPQSPHPQVPVQWIDTTELAPLEPISPPATCVPVSNATQNQLSLVPSLLLELKAVSKTSSCRDALSQRDRESGTTLVRQVTETSTSLVGYFFYDVASNCSCYDGPMNPFRTTLLDVWDSSPVVYHTIQSMAAAYLANRFPRLRALGLKHRHDALALLDKESDFNDMSLLASLMLVGSACWHREGDLGLALFNRAKSYLQHNQDQSTEIQQKNMPFFRGALIHLEMLLSYCTDGIGDSYPPFQVTVFRPSRQPPHPWTGVAGDVQSVMQQIGRLIRWQRKQAHSPLFATHAYIKLLQQTIATAEELEERMLSLTTPADMEIIDPADHKTPLGHLLTLAEASRCVGLIQLYHVFPDLLERRLSLDTASPTPGCFSMPDGGSGPEPSNTKKFYCRWLTSFALQTLEMLRSVPPDSGTQNFQSFLLVALCSELRMPADALLARDASSEADDTSPEHDINIALDAIKVADAREMLRSRLSYFLHALPILPVQTCLKIVKATWDKMDAAEMRANETKQLANEEIYWMDVMIANGWETVM</sequence>
<comment type="subcellular location">
    <subcellularLocation>
        <location evidence="1">Nucleus</location>
    </subcellularLocation>
</comment>
<dbReference type="InterPro" id="IPR021858">
    <property type="entry name" value="Fun_TF"/>
</dbReference>
<feature type="domain" description="Zn(2)-C6 fungal-type" evidence="4">
    <location>
        <begin position="16"/>
        <end position="45"/>
    </location>
</feature>
<dbReference type="CDD" id="cd00067">
    <property type="entry name" value="GAL4"/>
    <property type="match status" value="1"/>
</dbReference>
<evidence type="ECO:0000256" key="3">
    <source>
        <dbReference type="SAM" id="MobiDB-lite"/>
    </source>
</evidence>
<gene>
    <name evidence="5" type="ORF">G7Z17_g9640</name>
</gene>
<evidence type="ECO:0000313" key="5">
    <source>
        <dbReference type="EMBL" id="KAF7544831.1"/>
    </source>
</evidence>
<evidence type="ECO:0000256" key="2">
    <source>
        <dbReference type="ARBA" id="ARBA00023242"/>
    </source>
</evidence>
<dbReference type="PANTHER" id="PTHR37534">
    <property type="entry name" value="TRANSCRIPTIONAL ACTIVATOR PROTEIN UGA3"/>
    <property type="match status" value="1"/>
</dbReference>
<dbReference type="Pfam" id="PF00172">
    <property type="entry name" value="Zn_clus"/>
    <property type="match status" value="1"/>
</dbReference>
<dbReference type="GO" id="GO:0000976">
    <property type="term" value="F:transcription cis-regulatory region binding"/>
    <property type="evidence" value="ECO:0007669"/>
    <property type="project" value="TreeGrafter"/>
</dbReference>
<evidence type="ECO:0000256" key="1">
    <source>
        <dbReference type="ARBA" id="ARBA00004123"/>
    </source>
</evidence>
<comment type="caution">
    <text evidence="5">The sequence shown here is derived from an EMBL/GenBank/DDBJ whole genome shotgun (WGS) entry which is preliminary data.</text>
</comment>
<feature type="region of interest" description="Disordered" evidence="3">
    <location>
        <begin position="80"/>
        <end position="107"/>
    </location>
</feature>
<protein>
    <recommendedName>
        <fullName evidence="4">Zn(2)-C6 fungal-type domain-containing protein</fullName>
    </recommendedName>
</protein>
<dbReference type="GO" id="GO:0008270">
    <property type="term" value="F:zinc ion binding"/>
    <property type="evidence" value="ECO:0007669"/>
    <property type="project" value="InterPro"/>
</dbReference>
<proteinExistence type="predicted"/>
<dbReference type="GO" id="GO:0000981">
    <property type="term" value="F:DNA-binding transcription factor activity, RNA polymerase II-specific"/>
    <property type="evidence" value="ECO:0007669"/>
    <property type="project" value="InterPro"/>
</dbReference>
<dbReference type="Pfam" id="PF11951">
    <property type="entry name" value="Fungal_trans_2"/>
    <property type="match status" value="1"/>
</dbReference>
<dbReference type="GO" id="GO:0045944">
    <property type="term" value="P:positive regulation of transcription by RNA polymerase II"/>
    <property type="evidence" value="ECO:0007669"/>
    <property type="project" value="TreeGrafter"/>
</dbReference>
<reference evidence="5" key="1">
    <citation type="submission" date="2020-03" db="EMBL/GenBank/DDBJ databases">
        <title>Draft Genome Sequence of Cylindrodendrum hubeiense.</title>
        <authorList>
            <person name="Buettner E."/>
            <person name="Kellner H."/>
        </authorList>
    </citation>
    <scope>NUCLEOTIDE SEQUENCE</scope>
    <source>
        <strain evidence="5">IHI 201604</strain>
    </source>
</reference>
<keyword evidence="2" id="KW-0539">Nucleus</keyword>
<feature type="region of interest" description="Disordered" evidence="3">
    <location>
        <begin position="121"/>
        <end position="147"/>
    </location>
</feature>
<dbReference type="AlphaFoldDB" id="A0A9P5H7G4"/>
<dbReference type="PANTHER" id="PTHR37534:SF11">
    <property type="entry name" value="ZN(II)2CYS6 TRANSCRIPTION FACTOR (EUROFUNG)"/>
    <property type="match status" value="1"/>
</dbReference>
<evidence type="ECO:0000259" key="4">
    <source>
        <dbReference type="Pfam" id="PF00172"/>
    </source>
</evidence>
<organism evidence="5 6">
    <name type="scientific">Cylindrodendrum hubeiense</name>
    <dbReference type="NCBI Taxonomy" id="595255"/>
    <lineage>
        <taxon>Eukaryota</taxon>
        <taxon>Fungi</taxon>
        <taxon>Dikarya</taxon>
        <taxon>Ascomycota</taxon>
        <taxon>Pezizomycotina</taxon>
        <taxon>Sordariomycetes</taxon>
        <taxon>Hypocreomycetidae</taxon>
        <taxon>Hypocreales</taxon>
        <taxon>Nectriaceae</taxon>
        <taxon>Cylindrodendrum</taxon>
    </lineage>
</organism>
<dbReference type="InterPro" id="IPR001138">
    <property type="entry name" value="Zn2Cys6_DnaBD"/>
</dbReference>
<dbReference type="OrthoDB" id="4835445at2759"/>
<feature type="compositionally biased region" description="Low complexity" evidence="3">
    <location>
        <begin position="121"/>
        <end position="132"/>
    </location>
</feature>
<dbReference type="EMBL" id="JAANBB010000283">
    <property type="protein sequence ID" value="KAF7544831.1"/>
    <property type="molecule type" value="Genomic_DNA"/>
</dbReference>
<name>A0A9P5H7G4_9HYPO</name>
<keyword evidence="6" id="KW-1185">Reference proteome</keyword>
<dbReference type="Proteomes" id="UP000722485">
    <property type="component" value="Unassembled WGS sequence"/>
</dbReference>
<evidence type="ECO:0000313" key="6">
    <source>
        <dbReference type="Proteomes" id="UP000722485"/>
    </source>
</evidence>